<sequence>MNIDQYLDAIINREGGYVNHPSDHGLATKFGITEAVARSQGYQGDMQDLPIAVAKSIYKKQYWFEPQFDQINEISPAIAEELFDTGVNCGVNFAKPLLQRALNLLNKQGKEGWPNLTLDGQYGPLTFQALRTYLNKRHKDGEKVLLRVLNIMQGQHYIEITEKNPNYEDFFYGWILNRVSL</sequence>
<dbReference type="InterPro" id="IPR018537">
    <property type="entry name" value="Peptidoglycan-bd_3"/>
</dbReference>
<reference evidence="3 4" key="1">
    <citation type="submission" date="2014-03" db="EMBL/GenBank/DDBJ databases">
        <title>Genome sequence of the diesel-degrader and plant-growth promoter Acinetobacter oleivorans PF-1 isolated from the roots of poplar tree.</title>
        <authorList>
            <person name="Gkorezis P."/>
            <person name="van Hamme J."/>
            <person name="Rineau F."/>
            <person name="Vangronsveld J."/>
            <person name="Francetti A."/>
        </authorList>
    </citation>
    <scope>NUCLEOTIDE SEQUENCE [LARGE SCALE GENOMIC DNA]</scope>
    <source>
        <strain evidence="3 4">PF1</strain>
    </source>
</reference>
<proteinExistence type="predicted"/>
<dbReference type="Pfam" id="PF09374">
    <property type="entry name" value="PG_binding_3"/>
    <property type="match status" value="1"/>
</dbReference>
<dbReference type="Proteomes" id="UP000031012">
    <property type="component" value="Unassembled WGS sequence"/>
</dbReference>
<dbReference type="AlphaFoldDB" id="A0A0B2UBM9"/>
<dbReference type="CDD" id="cd13926">
    <property type="entry name" value="N-acetylmuramidase_GH108"/>
    <property type="match status" value="1"/>
</dbReference>
<evidence type="ECO:0000259" key="2">
    <source>
        <dbReference type="Pfam" id="PF09374"/>
    </source>
</evidence>
<evidence type="ECO:0000259" key="1">
    <source>
        <dbReference type="Pfam" id="PF05838"/>
    </source>
</evidence>
<evidence type="ECO:0000313" key="4">
    <source>
        <dbReference type="Proteomes" id="UP000031012"/>
    </source>
</evidence>
<dbReference type="SUPFAM" id="SSF53955">
    <property type="entry name" value="Lysozyme-like"/>
    <property type="match status" value="1"/>
</dbReference>
<accession>A0A0B2UBM9</accession>
<evidence type="ECO:0000313" key="3">
    <source>
        <dbReference type="EMBL" id="KHN66507.1"/>
    </source>
</evidence>
<comment type="caution">
    <text evidence="3">The sequence shown here is derived from an EMBL/GenBank/DDBJ whole genome shotgun (WGS) entry which is preliminary data.</text>
</comment>
<dbReference type="InterPro" id="IPR008565">
    <property type="entry name" value="TtsA-like_GH18_dom"/>
</dbReference>
<name>A0A0B2UBM9_9GAMM</name>
<organism evidence="3 4">
    <name type="scientific">Acinetobacter oleivorans</name>
    <dbReference type="NCBI Taxonomy" id="1148157"/>
    <lineage>
        <taxon>Bacteria</taxon>
        <taxon>Pseudomonadati</taxon>
        <taxon>Pseudomonadota</taxon>
        <taxon>Gammaproteobacteria</taxon>
        <taxon>Moraxellales</taxon>
        <taxon>Moraxellaceae</taxon>
        <taxon>Acinetobacter</taxon>
    </lineage>
</organism>
<protein>
    <submittedName>
        <fullName evidence="3">Uncharacterized protein</fullName>
    </submittedName>
</protein>
<dbReference type="EMBL" id="JHQK01000012">
    <property type="protein sequence ID" value="KHN66507.1"/>
    <property type="molecule type" value="Genomic_DNA"/>
</dbReference>
<dbReference type="Gene3D" id="1.20.141.10">
    <property type="entry name" value="Chitosanase, subunit A, domain 1"/>
    <property type="match status" value="1"/>
</dbReference>
<gene>
    <name evidence="3" type="ORF">DH17_02355</name>
</gene>
<dbReference type="Pfam" id="PF05838">
    <property type="entry name" value="Glyco_hydro_108"/>
    <property type="match status" value="1"/>
</dbReference>
<feature type="domain" description="TtsA-like Glycoside hydrolase family 108" evidence="1">
    <location>
        <begin position="8"/>
        <end position="90"/>
    </location>
</feature>
<feature type="domain" description="Peptidoglycan binding" evidence="2">
    <location>
        <begin position="97"/>
        <end position="179"/>
    </location>
</feature>
<dbReference type="InterPro" id="IPR023346">
    <property type="entry name" value="Lysozyme-like_dom_sf"/>
</dbReference>